<sequence>MDILDRLLGHDAWTTSRLLDQSETLSDAQLDQRFDLGWGSVRATFEHIIDNMETWTDLMNGRVPRELPGPPQHWRTLAGLRARLDAVAPELAELARRVQREGRQDELWTDVLDDPPTQKTYGGAIVHVITHSMHHRSQLIHMLKQLGVENVLEGDVLSWENAGREGLRAIPGRCPRGEGVLSGDCTG</sequence>
<dbReference type="PANTHER" id="PTHR37302">
    <property type="entry name" value="SLR1116 PROTEIN"/>
    <property type="match status" value="1"/>
</dbReference>
<accession>A0A841I1C7</accession>
<dbReference type="InterPro" id="IPR007837">
    <property type="entry name" value="DinB"/>
</dbReference>
<dbReference type="AlphaFoldDB" id="A0A841I1C7"/>
<dbReference type="PANTHER" id="PTHR37302:SF3">
    <property type="entry name" value="DAMAGE-INDUCIBLE PROTEIN DINB"/>
    <property type="match status" value="1"/>
</dbReference>
<dbReference type="EMBL" id="JACHHG010000005">
    <property type="protein sequence ID" value="MBB6098088.1"/>
    <property type="molecule type" value="Genomic_DNA"/>
</dbReference>
<dbReference type="InterPro" id="IPR034660">
    <property type="entry name" value="DinB/YfiT-like"/>
</dbReference>
<evidence type="ECO:0000256" key="3">
    <source>
        <dbReference type="PIRSR" id="PIRSR607837-1"/>
    </source>
</evidence>
<dbReference type="SUPFAM" id="SSF109854">
    <property type="entry name" value="DinB/YfiT-like putative metalloenzymes"/>
    <property type="match status" value="1"/>
</dbReference>
<gene>
    <name evidence="4" type="ORF">HNR42_001513</name>
</gene>
<keyword evidence="2 3" id="KW-0479">Metal-binding</keyword>
<organism evidence="4 5">
    <name type="scientific">Deinobacterium chartae</name>
    <dbReference type="NCBI Taxonomy" id="521158"/>
    <lineage>
        <taxon>Bacteria</taxon>
        <taxon>Thermotogati</taxon>
        <taxon>Deinococcota</taxon>
        <taxon>Deinococci</taxon>
        <taxon>Deinococcales</taxon>
        <taxon>Deinococcaceae</taxon>
        <taxon>Deinobacterium</taxon>
    </lineage>
</organism>
<proteinExistence type="inferred from homology"/>
<evidence type="ECO:0000313" key="5">
    <source>
        <dbReference type="Proteomes" id="UP000569951"/>
    </source>
</evidence>
<dbReference type="Gene3D" id="1.20.120.450">
    <property type="entry name" value="dinb family like domain"/>
    <property type="match status" value="1"/>
</dbReference>
<dbReference type="GO" id="GO:0046872">
    <property type="term" value="F:metal ion binding"/>
    <property type="evidence" value="ECO:0007669"/>
    <property type="project" value="UniProtKB-KW"/>
</dbReference>
<evidence type="ECO:0000313" key="4">
    <source>
        <dbReference type="EMBL" id="MBB6098088.1"/>
    </source>
</evidence>
<name>A0A841I1C7_9DEIO</name>
<dbReference type="Pfam" id="PF05163">
    <property type="entry name" value="DinB"/>
    <property type="match status" value="1"/>
</dbReference>
<reference evidence="4 5" key="1">
    <citation type="submission" date="2020-08" db="EMBL/GenBank/DDBJ databases">
        <title>Genomic Encyclopedia of Type Strains, Phase IV (KMG-IV): sequencing the most valuable type-strain genomes for metagenomic binning, comparative biology and taxonomic classification.</title>
        <authorList>
            <person name="Goeker M."/>
        </authorList>
    </citation>
    <scope>NUCLEOTIDE SEQUENCE [LARGE SCALE GENOMIC DNA]</scope>
    <source>
        <strain evidence="4 5">DSM 21458</strain>
    </source>
</reference>
<evidence type="ECO:0000256" key="1">
    <source>
        <dbReference type="ARBA" id="ARBA00008635"/>
    </source>
</evidence>
<keyword evidence="5" id="KW-1185">Reference proteome</keyword>
<comment type="caution">
    <text evidence="4">The sequence shown here is derived from an EMBL/GenBank/DDBJ whole genome shotgun (WGS) entry which is preliminary data.</text>
</comment>
<protein>
    <submittedName>
        <fullName evidence="4">Putative damage-inducible protein DinB</fullName>
    </submittedName>
</protein>
<feature type="binding site" evidence="3">
    <location>
        <position position="135"/>
    </location>
    <ligand>
        <name>a divalent metal cation</name>
        <dbReference type="ChEBI" id="CHEBI:60240"/>
    </ligand>
</feature>
<evidence type="ECO:0000256" key="2">
    <source>
        <dbReference type="ARBA" id="ARBA00022723"/>
    </source>
</evidence>
<feature type="binding site" evidence="3">
    <location>
        <position position="131"/>
    </location>
    <ligand>
        <name>a divalent metal cation</name>
        <dbReference type="ChEBI" id="CHEBI:60240"/>
    </ligand>
</feature>
<comment type="similarity">
    <text evidence="1">Belongs to the DinB family.</text>
</comment>
<feature type="binding site" evidence="3">
    <location>
        <position position="47"/>
    </location>
    <ligand>
        <name>a divalent metal cation</name>
        <dbReference type="ChEBI" id="CHEBI:60240"/>
    </ligand>
</feature>
<dbReference type="RefSeq" id="WP_183986179.1">
    <property type="nucleotide sequence ID" value="NZ_JACHHG010000005.1"/>
</dbReference>
<dbReference type="Proteomes" id="UP000569951">
    <property type="component" value="Unassembled WGS sequence"/>
</dbReference>